<comment type="caution">
    <text evidence="15">The sequence shown here is derived from an EMBL/GenBank/DDBJ whole genome shotgun (WGS) entry which is preliminary data.</text>
</comment>
<keyword evidence="16" id="KW-1185">Reference proteome</keyword>
<feature type="domain" description="HAMP" evidence="14">
    <location>
        <begin position="207"/>
        <end position="260"/>
    </location>
</feature>
<dbReference type="InterPro" id="IPR036890">
    <property type="entry name" value="HATPase_C_sf"/>
</dbReference>
<keyword evidence="6 12" id="KW-0812">Transmembrane</keyword>
<evidence type="ECO:0000256" key="10">
    <source>
        <dbReference type="ARBA" id="ARBA00023136"/>
    </source>
</evidence>
<feature type="transmembrane region" description="Helical" evidence="12">
    <location>
        <begin position="33"/>
        <end position="52"/>
    </location>
</feature>
<dbReference type="Proteomes" id="UP000248783">
    <property type="component" value="Unassembled WGS sequence"/>
</dbReference>
<keyword evidence="8 12" id="KW-1133">Transmembrane helix</keyword>
<dbReference type="SUPFAM" id="SSF158472">
    <property type="entry name" value="HAMP domain-like"/>
    <property type="match status" value="1"/>
</dbReference>
<evidence type="ECO:0000256" key="4">
    <source>
        <dbReference type="ARBA" id="ARBA00022553"/>
    </source>
</evidence>
<dbReference type="PROSITE" id="PS50109">
    <property type="entry name" value="HIS_KIN"/>
    <property type="match status" value="1"/>
</dbReference>
<evidence type="ECO:0000256" key="8">
    <source>
        <dbReference type="ARBA" id="ARBA00022989"/>
    </source>
</evidence>
<dbReference type="InterPro" id="IPR005467">
    <property type="entry name" value="His_kinase_dom"/>
</dbReference>
<dbReference type="CDD" id="cd06225">
    <property type="entry name" value="HAMP"/>
    <property type="match status" value="1"/>
</dbReference>
<sequence>MTDDRSPAPPGPVGRVVSRTVAWLHTVPLRARLVTIIALLLAIGLGVTALTTQTIVSRYLVKQVDEQLDRTASSARALNLAIGGSGSGPSDYYVLLRDASGGSQRLTWDPTVRLYGEPSVPPMTQDEVDERQGVPFTVGSNGGSHPTQWRVVAVNVAVEPRQTPAVAFVALPLTRVHEASNLLAVTLSATGIGIIFLGAGVAWLLVHRSLRPLRQIETTAAAIAAGDLARRVPAAPPSTEVGSLATSLNAMLAQIEQAFAARAESEQRMRRFVSDASHELRTPLATIRGYGELYRMGALDDDAKVADTMGRIEDAARRMGALVNDLLDLARMDEGRPLRHDPVELVRLADDAVQDLRALDPSRTVTVVPLAPPPGPDGAGAPCAGTPASLVVTGDGDRLRQVLTNLVGNVARHTPAGTPAEVALGQVLDPLAGPTAVVEVRDHGPGVTPEQAQRMFERFYRADSSRNRGSGGSGLGLAIVAAIVGAHGGAVDTRTTPGGGLTVRVRLPLAPQGVEASDAPGPEHGYDGPSSSPPRPVP</sequence>
<dbReference type="SUPFAM" id="SSF47384">
    <property type="entry name" value="Homodimeric domain of signal transducing histidine kinase"/>
    <property type="match status" value="1"/>
</dbReference>
<evidence type="ECO:0000259" key="14">
    <source>
        <dbReference type="PROSITE" id="PS50885"/>
    </source>
</evidence>
<dbReference type="PANTHER" id="PTHR45436">
    <property type="entry name" value="SENSOR HISTIDINE KINASE YKOH"/>
    <property type="match status" value="1"/>
</dbReference>
<keyword evidence="10 12" id="KW-0472">Membrane</keyword>
<dbReference type="FunFam" id="1.10.287.130:FF:000001">
    <property type="entry name" value="Two-component sensor histidine kinase"/>
    <property type="match status" value="1"/>
</dbReference>
<dbReference type="SMART" id="SM00304">
    <property type="entry name" value="HAMP"/>
    <property type="match status" value="1"/>
</dbReference>
<dbReference type="SMART" id="SM00388">
    <property type="entry name" value="HisKA"/>
    <property type="match status" value="1"/>
</dbReference>
<dbReference type="GO" id="GO:0005886">
    <property type="term" value="C:plasma membrane"/>
    <property type="evidence" value="ECO:0007669"/>
    <property type="project" value="UniProtKB-SubCell"/>
</dbReference>
<evidence type="ECO:0000256" key="6">
    <source>
        <dbReference type="ARBA" id="ARBA00022692"/>
    </source>
</evidence>
<evidence type="ECO:0000256" key="1">
    <source>
        <dbReference type="ARBA" id="ARBA00000085"/>
    </source>
</evidence>
<accession>A0A2W5X073</accession>
<dbReference type="EMBL" id="QKWH01000002">
    <property type="protein sequence ID" value="PZR54096.1"/>
    <property type="molecule type" value="Genomic_DNA"/>
</dbReference>
<dbReference type="Gene3D" id="3.30.565.10">
    <property type="entry name" value="Histidine kinase-like ATPase, C-terminal domain"/>
    <property type="match status" value="1"/>
</dbReference>
<evidence type="ECO:0000256" key="3">
    <source>
        <dbReference type="ARBA" id="ARBA00012438"/>
    </source>
</evidence>
<dbReference type="InterPro" id="IPR003594">
    <property type="entry name" value="HATPase_dom"/>
</dbReference>
<protein>
    <recommendedName>
        <fullName evidence="3">histidine kinase</fullName>
        <ecNumber evidence="3">2.7.13.3</ecNumber>
    </recommendedName>
</protein>
<evidence type="ECO:0000313" key="16">
    <source>
        <dbReference type="Proteomes" id="UP000248783"/>
    </source>
</evidence>
<reference evidence="15 16" key="1">
    <citation type="submission" date="2018-06" db="EMBL/GenBank/DDBJ databases">
        <title>Whole genome sequencing of a novel hydrocarbon degrading bacterial strain, PW21 isolated from oil contaminated produced water sample.</title>
        <authorList>
            <person name="Nagkirti P."/>
            <person name="Shaikh A."/>
            <person name="Gowdaman V."/>
            <person name="Engineer A.E."/>
            <person name="Dagar S."/>
            <person name="Dhakephalkar P.K."/>
        </authorList>
    </citation>
    <scope>NUCLEOTIDE SEQUENCE [LARGE SCALE GENOMIC DNA]</scope>
    <source>
        <strain evidence="15 16">PW21</strain>
    </source>
</reference>
<keyword evidence="5" id="KW-0808">Transferase</keyword>
<dbReference type="Gene3D" id="6.10.340.10">
    <property type="match status" value="1"/>
</dbReference>
<feature type="domain" description="Histidine kinase" evidence="13">
    <location>
        <begin position="275"/>
        <end position="511"/>
    </location>
</feature>
<dbReference type="GO" id="GO:0000155">
    <property type="term" value="F:phosphorelay sensor kinase activity"/>
    <property type="evidence" value="ECO:0007669"/>
    <property type="project" value="InterPro"/>
</dbReference>
<dbReference type="RefSeq" id="WP_111249953.1">
    <property type="nucleotide sequence ID" value="NZ_QKWH01000002.1"/>
</dbReference>
<keyword evidence="9" id="KW-0902">Two-component regulatory system</keyword>
<organism evidence="15 16">
    <name type="scientific">Xylanimonas oleitrophica</name>
    <dbReference type="NCBI Taxonomy" id="2607479"/>
    <lineage>
        <taxon>Bacteria</taxon>
        <taxon>Bacillati</taxon>
        <taxon>Actinomycetota</taxon>
        <taxon>Actinomycetes</taxon>
        <taxon>Micrococcales</taxon>
        <taxon>Promicromonosporaceae</taxon>
        <taxon>Xylanimonas</taxon>
    </lineage>
</organism>
<feature type="transmembrane region" description="Helical" evidence="12">
    <location>
        <begin position="182"/>
        <end position="206"/>
    </location>
</feature>
<dbReference type="InterPro" id="IPR003660">
    <property type="entry name" value="HAMP_dom"/>
</dbReference>
<evidence type="ECO:0000256" key="5">
    <source>
        <dbReference type="ARBA" id="ARBA00022679"/>
    </source>
</evidence>
<evidence type="ECO:0000256" key="9">
    <source>
        <dbReference type="ARBA" id="ARBA00023012"/>
    </source>
</evidence>
<dbReference type="InterPro" id="IPR004358">
    <property type="entry name" value="Sig_transdc_His_kin-like_C"/>
</dbReference>
<dbReference type="InterPro" id="IPR003661">
    <property type="entry name" value="HisK_dim/P_dom"/>
</dbReference>
<evidence type="ECO:0000256" key="11">
    <source>
        <dbReference type="SAM" id="MobiDB-lite"/>
    </source>
</evidence>
<evidence type="ECO:0000256" key="7">
    <source>
        <dbReference type="ARBA" id="ARBA00022777"/>
    </source>
</evidence>
<dbReference type="PRINTS" id="PR00344">
    <property type="entry name" value="BCTRLSENSOR"/>
</dbReference>
<dbReference type="PANTHER" id="PTHR45436:SF5">
    <property type="entry name" value="SENSOR HISTIDINE KINASE TRCS"/>
    <property type="match status" value="1"/>
</dbReference>
<dbReference type="EC" id="2.7.13.3" evidence="3"/>
<dbReference type="InterPro" id="IPR050428">
    <property type="entry name" value="TCS_sensor_his_kinase"/>
</dbReference>
<dbReference type="SMART" id="SM00387">
    <property type="entry name" value="HATPase_c"/>
    <property type="match status" value="1"/>
</dbReference>
<dbReference type="CDD" id="cd00082">
    <property type="entry name" value="HisKA"/>
    <property type="match status" value="1"/>
</dbReference>
<feature type="region of interest" description="Disordered" evidence="11">
    <location>
        <begin position="510"/>
        <end position="538"/>
    </location>
</feature>
<keyword evidence="4" id="KW-0597">Phosphoprotein</keyword>
<evidence type="ECO:0000256" key="12">
    <source>
        <dbReference type="SAM" id="Phobius"/>
    </source>
</evidence>
<comment type="catalytic activity">
    <reaction evidence="1">
        <text>ATP + protein L-histidine = ADP + protein N-phospho-L-histidine.</text>
        <dbReference type="EC" id="2.7.13.3"/>
    </reaction>
</comment>
<dbReference type="SUPFAM" id="SSF55874">
    <property type="entry name" value="ATPase domain of HSP90 chaperone/DNA topoisomerase II/histidine kinase"/>
    <property type="match status" value="1"/>
</dbReference>
<dbReference type="AlphaFoldDB" id="A0A2W5X073"/>
<dbReference type="Pfam" id="PF02518">
    <property type="entry name" value="HATPase_c"/>
    <property type="match status" value="1"/>
</dbReference>
<dbReference type="Pfam" id="PF00512">
    <property type="entry name" value="HisKA"/>
    <property type="match status" value="1"/>
</dbReference>
<gene>
    <name evidence="15" type="ORF">DNL40_03920</name>
</gene>
<evidence type="ECO:0000256" key="2">
    <source>
        <dbReference type="ARBA" id="ARBA00004236"/>
    </source>
</evidence>
<evidence type="ECO:0000313" key="15">
    <source>
        <dbReference type="EMBL" id="PZR54096.1"/>
    </source>
</evidence>
<name>A0A2W5X073_9MICO</name>
<comment type="subcellular location">
    <subcellularLocation>
        <location evidence="2">Cell membrane</location>
    </subcellularLocation>
</comment>
<dbReference type="InterPro" id="IPR036097">
    <property type="entry name" value="HisK_dim/P_sf"/>
</dbReference>
<proteinExistence type="predicted"/>
<dbReference type="PROSITE" id="PS50885">
    <property type="entry name" value="HAMP"/>
    <property type="match status" value="1"/>
</dbReference>
<evidence type="ECO:0000259" key="13">
    <source>
        <dbReference type="PROSITE" id="PS50109"/>
    </source>
</evidence>
<dbReference type="Pfam" id="PF00672">
    <property type="entry name" value="HAMP"/>
    <property type="match status" value="1"/>
</dbReference>
<keyword evidence="7 15" id="KW-0418">Kinase</keyword>
<dbReference type="Gene3D" id="1.10.287.130">
    <property type="match status" value="1"/>
</dbReference>